<dbReference type="RefSeq" id="WP_066087998.1">
    <property type="nucleotide sequence ID" value="NZ_CP017476.1"/>
</dbReference>
<dbReference type="InterPro" id="IPR004919">
    <property type="entry name" value="GmrSD_N"/>
</dbReference>
<proteinExistence type="predicted"/>
<dbReference type="KEGG" id="hyl:LPB072_10175"/>
<dbReference type="Proteomes" id="UP000185680">
    <property type="component" value="Chromosome"/>
</dbReference>
<protein>
    <recommendedName>
        <fullName evidence="7">DUF262 domain-containing protein</fullName>
    </recommendedName>
</protein>
<evidence type="ECO:0000259" key="2">
    <source>
        <dbReference type="Pfam" id="PF07510"/>
    </source>
</evidence>
<evidence type="ECO:0000313" key="5">
    <source>
        <dbReference type="Proteomes" id="UP000185657"/>
    </source>
</evidence>
<feature type="domain" description="GmrSD restriction endonucleases N-terminal" evidence="1">
    <location>
        <begin position="10"/>
        <end position="222"/>
    </location>
</feature>
<evidence type="ECO:0000313" key="4">
    <source>
        <dbReference type="EMBL" id="OAD42687.1"/>
    </source>
</evidence>
<organism evidence="3 6">
    <name type="scientific">Hydrogenophaga crassostreae</name>
    <dbReference type="NCBI Taxonomy" id="1763535"/>
    <lineage>
        <taxon>Bacteria</taxon>
        <taxon>Pseudomonadati</taxon>
        <taxon>Pseudomonadota</taxon>
        <taxon>Betaproteobacteria</taxon>
        <taxon>Burkholderiales</taxon>
        <taxon>Comamonadaceae</taxon>
        <taxon>Hydrogenophaga</taxon>
    </lineage>
</organism>
<feature type="domain" description="GmrSD restriction endonucleases C-terminal" evidence="2">
    <location>
        <begin position="418"/>
        <end position="552"/>
    </location>
</feature>
<keyword evidence="5" id="KW-1185">Reference proteome</keyword>
<dbReference type="EMBL" id="CP017476">
    <property type="protein sequence ID" value="AOW13168.1"/>
    <property type="molecule type" value="Genomic_DNA"/>
</dbReference>
<dbReference type="Pfam" id="PF03235">
    <property type="entry name" value="GmrSD_N"/>
    <property type="match status" value="1"/>
</dbReference>
<gene>
    <name evidence="3" type="ORF">LPB072_10175</name>
    <name evidence="4" type="ORF">LPB72_07200</name>
</gene>
<dbReference type="OrthoDB" id="3654724at2"/>
<evidence type="ECO:0008006" key="7">
    <source>
        <dbReference type="Google" id="ProtNLM"/>
    </source>
</evidence>
<sequence length="701" mass="78411">MKAEDTSFLTLLGSGQRQFIIPVFQRDYSWTEAQCAQLLIDVQRVASRPQGATHFVGSVVCVASNDQSAVLPQWLVIDGQQRLTTCTLLLAVLRNQLRKHSGALAITDSPEAIEEQFLLNKFAPPALRARLALRGEDDAVLQLLLSGKDLPDKPMNRVVANARYFEAALENLDPLALLNGLRRLQVVSVSLKPGQDNPQLIFESLNSTGLALTQADLVRNYVLMGHDEPQQSEWYESWWRPLEQAFGSNYRVGFDNFLRDFLTLELKPPRPLKLDSVYREFRHWYPAPGDPKNEAENLEKLARLLRFGRHFCSFMFNPQDAGAAQVGLKRLQQLVDVAAPVAMVLLERWRHDKVLSDADLGEALDLLESYVLRRSVSGAETRSGGQVFAALAQRIKMDEPLARLKVALCRGAKSAQFPDDTTFVHALTTQDLYGRRNLKYLLERLTNAGKEKVQTDNLTIEHVLPQKAVLAPEWQAMLGPDWRSEQARCLHKLGNLTLTGFNSELEARPFLEKKSHAVWGYANSPVWLSRSIASEDKWGPTQIEKRGAMLAERALALWRPLTPDLAMISKVDLEDAVDRSAGHSVANLKWTPGIEVWFEQMRAAAMGCSDEVVELPRAKSVVYRAPEWFLEIIPRARGFALRLAVDVEDLTGIADGVSDASTWSFIPNSSVDGGSLYVVNTAAQLPHAETLVKRAFEIMFG</sequence>
<dbReference type="InterPro" id="IPR011089">
    <property type="entry name" value="GmrSD_C"/>
</dbReference>
<evidence type="ECO:0000259" key="1">
    <source>
        <dbReference type="Pfam" id="PF03235"/>
    </source>
</evidence>
<dbReference type="Proteomes" id="UP000185657">
    <property type="component" value="Unassembled WGS sequence"/>
</dbReference>
<evidence type="ECO:0000313" key="6">
    <source>
        <dbReference type="Proteomes" id="UP000185680"/>
    </source>
</evidence>
<reference evidence="4 5" key="1">
    <citation type="submission" date="2016-02" db="EMBL/GenBank/DDBJ databases">
        <title>Draft genome sequence of Hydrogenophaga sp. LPB0072.</title>
        <authorList>
            <person name="Shin S.-K."/>
            <person name="Yi H."/>
        </authorList>
    </citation>
    <scope>NUCLEOTIDE SEQUENCE [LARGE SCALE GENOMIC DNA]</scope>
    <source>
        <strain evidence="4 5">LPB0072</strain>
    </source>
</reference>
<dbReference type="PANTHER" id="PTHR35149:SF2">
    <property type="entry name" value="DUF262 DOMAIN-CONTAINING PROTEIN"/>
    <property type="match status" value="1"/>
</dbReference>
<dbReference type="PANTHER" id="PTHR35149">
    <property type="entry name" value="SLL5132 PROTEIN"/>
    <property type="match status" value="1"/>
</dbReference>
<name>A0A167IG12_9BURK</name>
<dbReference type="EMBL" id="LVWD01000007">
    <property type="protein sequence ID" value="OAD42687.1"/>
    <property type="molecule type" value="Genomic_DNA"/>
</dbReference>
<reference evidence="3 6" key="2">
    <citation type="submission" date="2016-10" db="EMBL/GenBank/DDBJ databases">
        <title>Hydorgenophaga sp. LPB0072 isolated from gastropod.</title>
        <authorList>
            <person name="Kim E."/>
            <person name="Yi H."/>
        </authorList>
    </citation>
    <scope>NUCLEOTIDE SEQUENCE [LARGE SCALE GENOMIC DNA]</scope>
    <source>
        <strain evidence="3 6">LPB0072</strain>
    </source>
</reference>
<accession>A0A167IG12</accession>
<dbReference type="STRING" id="1763535.LPB072_10175"/>
<dbReference type="AlphaFoldDB" id="A0A167IG12"/>
<evidence type="ECO:0000313" key="3">
    <source>
        <dbReference type="EMBL" id="AOW13168.1"/>
    </source>
</evidence>
<dbReference type="Pfam" id="PF07510">
    <property type="entry name" value="GmrSD_C"/>
    <property type="match status" value="1"/>
</dbReference>